<feature type="domain" description="HTH araC/xylS-type" evidence="4">
    <location>
        <begin position="240"/>
        <end position="338"/>
    </location>
</feature>
<organism evidence="5 6">
    <name type="scientific">Vibrio lentus</name>
    <dbReference type="NCBI Taxonomy" id="136468"/>
    <lineage>
        <taxon>Bacteria</taxon>
        <taxon>Pseudomonadati</taxon>
        <taxon>Pseudomonadota</taxon>
        <taxon>Gammaproteobacteria</taxon>
        <taxon>Vibrionales</taxon>
        <taxon>Vibrionaceae</taxon>
        <taxon>Vibrio</taxon>
    </lineage>
</organism>
<proteinExistence type="predicted"/>
<evidence type="ECO:0000313" key="5">
    <source>
        <dbReference type="EMBL" id="PML60150.1"/>
    </source>
</evidence>
<dbReference type="SMART" id="SM00342">
    <property type="entry name" value="HTH_ARAC"/>
    <property type="match status" value="1"/>
</dbReference>
<keyword evidence="1" id="KW-0805">Transcription regulation</keyword>
<dbReference type="InterPro" id="IPR018060">
    <property type="entry name" value="HTH_AraC"/>
</dbReference>
<dbReference type="PANTHER" id="PTHR47894">
    <property type="entry name" value="HTH-TYPE TRANSCRIPTIONAL REGULATOR GADX"/>
    <property type="match status" value="1"/>
</dbReference>
<dbReference type="InterPro" id="IPR009057">
    <property type="entry name" value="Homeodomain-like_sf"/>
</dbReference>
<dbReference type="PRINTS" id="PR00032">
    <property type="entry name" value="HTHARAC"/>
</dbReference>
<comment type="caution">
    <text evidence="5">The sequence shown here is derived from an EMBL/GenBank/DDBJ whole genome shotgun (WGS) entry which is preliminary data.</text>
</comment>
<dbReference type="PANTHER" id="PTHR47894:SF4">
    <property type="entry name" value="HTH-TYPE TRANSCRIPTIONAL REGULATOR GADX"/>
    <property type="match status" value="1"/>
</dbReference>
<sequence length="340" mass="38851">MPMSHQSLAIVSKEEVELFLGLFQHLDGDIYSLLRDAKIPNDILTNRQHYQYLPETTIKNVLDLMGRASSKEEFALYIWNFCKQVYVPRFVAQLSQESSLKSALEQFCEQIKLQSSDANMYVTQSGGKWWFVREKQHNDSVWAHFSELFAVVFMNELLLKLTQGQWAPTEVGIQGDDIESFQCLPQMGPAQLFSGRPVTAFCIPETMMLSPIVLARQAQARPKAEDDAKGNSAFPNTFVPSFCLAIKPYLSMGKLPISLASDILNIHVRTIQRRLDKEGVTYKKLIEDIVLEQTLELLKYSDLSITSIGSKMGYSDSSHFTRAFKRQMNMTPRQYRKSYC</sequence>
<keyword evidence="2" id="KW-0238">DNA-binding</keyword>
<evidence type="ECO:0000259" key="4">
    <source>
        <dbReference type="PROSITE" id="PS01124"/>
    </source>
</evidence>
<evidence type="ECO:0000256" key="2">
    <source>
        <dbReference type="ARBA" id="ARBA00023125"/>
    </source>
</evidence>
<dbReference type="GO" id="GO:0000976">
    <property type="term" value="F:transcription cis-regulatory region binding"/>
    <property type="evidence" value="ECO:0007669"/>
    <property type="project" value="TreeGrafter"/>
</dbReference>
<dbReference type="Pfam" id="PF12833">
    <property type="entry name" value="HTH_18"/>
    <property type="match status" value="1"/>
</dbReference>
<reference evidence="6" key="1">
    <citation type="submission" date="2016-07" db="EMBL/GenBank/DDBJ databases">
        <title>Nontailed viruses are major unrecognized killers of bacteria in the ocean.</title>
        <authorList>
            <person name="Kauffman K."/>
            <person name="Hussain F."/>
            <person name="Yang J."/>
            <person name="Arevalo P."/>
            <person name="Brown J."/>
            <person name="Cutler M."/>
            <person name="Kelly L."/>
            <person name="Polz M.F."/>
        </authorList>
    </citation>
    <scope>NUCLEOTIDE SEQUENCE [LARGE SCALE GENOMIC DNA]</scope>
    <source>
        <strain evidence="6">10N.261.51.B8</strain>
    </source>
</reference>
<dbReference type="InterPro" id="IPR020449">
    <property type="entry name" value="Tscrpt_reg_AraC-type_HTH"/>
</dbReference>
<dbReference type="AlphaFoldDB" id="A0A2N7IP10"/>
<evidence type="ECO:0000313" key="6">
    <source>
        <dbReference type="Proteomes" id="UP000235746"/>
    </source>
</evidence>
<dbReference type="EMBL" id="MCYL01000001">
    <property type="protein sequence ID" value="PML60150.1"/>
    <property type="molecule type" value="Genomic_DNA"/>
</dbReference>
<accession>A0A2N7IP10</accession>
<evidence type="ECO:0000256" key="1">
    <source>
        <dbReference type="ARBA" id="ARBA00023015"/>
    </source>
</evidence>
<dbReference type="GO" id="GO:0003700">
    <property type="term" value="F:DNA-binding transcription factor activity"/>
    <property type="evidence" value="ECO:0007669"/>
    <property type="project" value="InterPro"/>
</dbReference>
<dbReference type="Gene3D" id="1.10.10.60">
    <property type="entry name" value="Homeodomain-like"/>
    <property type="match status" value="1"/>
</dbReference>
<dbReference type="RefSeq" id="WP_102560614.1">
    <property type="nucleotide sequence ID" value="NZ_MCYL01000001.1"/>
</dbReference>
<keyword evidence="3" id="KW-0804">Transcription</keyword>
<dbReference type="Proteomes" id="UP000235746">
    <property type="component" value="Unassembled WGS sequence"/>
</dbReference>
<dbReference type="SUPFAM" id="SSF46689">
    <property type="entry name" value="Homeodomain-like"/>
    <property type="match status" value="1"/>
</dbReference>
<protein>
    <submittedName>
        <fullName evidence="5">AraC family transcriptional regulator</fullName>
    </submittedName>
</protein>
<dbReference type="PROSITE" id="PS01124">
    <property type="entry name" value="HTH_ARAC_FAMILY_2"/>
    <property type="match status" value="1"/>
</dbReference>
<gene>
    <name evidence="5" type="ORF">BCT74_01700</name>
</gene>
<dbReference type="GO" id="GO:0005829">
    <property type="term" value="C:cytosol"/>
    <property type="evidence" value="ECO:0007669"/>
    <property type="project" value="TreeGrafter"/>
</dbReference>
<evidence type="ECO:0000256" key="3">
    <source>
        <dbReference type="ARBA" id="ARBA00023163"/>
    </source>
</evidence>
<name>A0A2N7IP10_9VIBR</name>